<dbReference type="InterPro" id="IPR001180">
    <property type="entry name" value="CNH_dom"/>
</dbReference>
<dbReference type="OrthoDB" id="19311at2759"/>
<dbReference type="InterPro" id="IPR000331">
    <property type="entry name" value="Rap/Ran_GAP_dom"/>
</dbReference>
<proteinExistence type="predicted"/>
<dbReference type="Proteomes" id="UP000054408">
    <property type="component" value="Unassembled WGS sequence"/>
</dbReference>
<evidence type="ECO:0000259" key="5">
    <source>
        <dbReference type="PROSITE" id="PS50219"/>
    </source>
</evidence>
<dbReference type="SUPFAM" id="SSF111347">
    <property type="entry name" value="Rap/Ran-GAP"/>
    <property type="match status" value="1"/>
</dbReference>
<protein>
    <recommendedName>
        <fullName evidence="8">Rap-GAP domain-containing protein</fullName>
    </recommendedName>
</protein>
<feature type="domain" description="CNH" evidence="5">
    <location>
        <begin position="519"/>
        <end position="797"/>
    </location>
</feature>
<evidence type="ECO:0000259" key="4">
    <source>
        <dbReference type="PROSITE" id="PS50085"/>
    </source>
</evidence>
<accession>A0A0L0DFS0</accession>
<organism evidence="6 7">
    <name type="scientific">Thecamonas trahens ATCC 50062</name>
    <dbReference type="NCBI Taxonomy" id="461836"/>
    <lineage>
        <taxon>Eukaryota</taxon>
        <taxon>Apusozoa</taxon>
        <taxon>Apusomonadida</taxon>
        <taxon>Apusomonadidae</taxon>
        <taxon>Thecamonas</taxon>
    </lineage>
</organism>
<dbReference type="Gene3D" id="3.40.50.11210">
    <property type="entry name" value="Rap/Ran-GAP"/>
    <property type="match status" value="1"/>
</dbReference>
<evidence type="ECO:0008006" key="8">
    <source>
        <dbReference type="Google" id="ProtNLM"/>
    </source>
</evidence>
<feature type="domain" description="PH" evidence="3">
    <location>
        <begin position="1"/>
        <end position="79"/>
    </location>
</feature>
<evidence type="ECO:0000313" key="6">
    <source>
        <dbReference type="EMBL" id="KNC51139.1"/>
    </source>
</evidence>
<dbReference type="PROSITE" id="PS50085">
    <property type="entry name" value="RAPGAP"/>
    <property type="match status" value="1"/>
</dbReference>
<reference evidence="6 7" key="1">
    <citation type="submission" date="2010-05" db="EMBL/GenBank/DDBJ databases">
        <title>The Genome Sequence of Thecamonas trahens ATCC 50062.</title>
        <authorList>
            <consortium name="The Broad Institute Genome Sequencing Platform"/>
            <person name="Russ C."/>
            <person name="Cuomo C."/>
            <person name="Shea T."/>
            <person name="Young S.K."/>
            <person name="Zeng Q."/>
            <person name="Koehrsen M."/>
            <person name="Haas B."/>
            <person name="Borodovsky M."/>
            <person name="Guigo R."/>
            <person name="Alvarado L."/>
            <person name="Berlin A."/>
            <person name="Bochicchio J."/>
            <person name="Borenstein D."/>
            <person name="Chapman S."/>
            <person name="Chen Z."/>
            <person name="Freedman E."/>
            <person name="Gellesch M."/>
            <person name="Goldberg J."/>
            <person name="Griggs A."/>
            <person name="Gujja S."/>
            <person name="Heilman E."/>
            <person name="Heiman D."/>
            <person name="Hepburn T."/>
            <person name="Howarth C."/>
            <person name="Jen D."/>
            <person name="Larson L."/>
            <person name="Mehta T."/>
            <person name="Park D."/>
            <person name="Pearson M."/>
            <person name="Roberts A."/>
            <person name="Saif S."/>
            <person name="Shenoy N."/>
            <person name="Sisk P."/>
            <person name="Stolte C."/>
            <person name="Sykes S."/>
            <person name="Thomson T."/>
            <person name="Walk T."/>
            <person name="White J."/>
            <person name="Yandava C."/>
            <person name="Burger G."/>
            <person name="Gray M.W."/>
            <person name="Holland P.W.H."/>
            <person name="King N."/>
            <person name="Lang F.B.F."/>
            <person name="Roger A.J."/>
            <person name="Ruiz-Trillo I."/>
            <person name="Lander E."/>
            <person name="Nusbaum C."/>
        </authorList>
    </citation>
    <scope>NUCLEOTIDE SEQUENCE [LARGE SCALE GENOMIC DNA]</scope>
    <source>
        <strain evidence="6 7">ATCC 50062</strain>
    </source>
</reference>
<dbReference type="PROSITE" id="PS50003">
    <property type="entry name" value="PH_DOMAIN"/>
    <property type="match status" value="1"/>
</dbReference>
<evidence type="ECO:0000256" key="1">
    <source>
        <dbReference type="ARBA" id="ARBA00022468"/>
    </source>
</evidence>
<dbReference type="PROSITE" id="PS50219">
    <property type="entry name" value="CNH"/>
    <property type="match status" value="1"/>
</dbReference>
<dbReference type="InterPro" id="IPR001849">
    <property type="entry name" value="PH_domain"/>
</dbReference>
<dbReference type="Pfam" id="PF02145">
    <property type="entry name" value="Rap_GAP"/>
    <property type="match status" value="1"/>
</dbReference>
<feature type="region of interest" description="Disordered" evidence="2">
    <location>
        <begin position="78"/>
        <end position="102"/>
    </location>
</feature>
<keyword evidence="1" id="KW-0343">GTPase activation</keyword>
<evidence type="ECO:0000259" key="3">
    <source>
        <dbReference type="PROSITE" id="PS50003"/>
    </source>
</evidence>
<dbReference type="InterPro" id="IPR035974">
    <property type="entry name" value="Rap/Ran-GAP_sf"/>
</dbReference>
<dbReference type="GeneID" id="25569899"/>
<dbReference type="InterPro" id="IPR050989">
    <property type="entry name" value="Rap1_Ran_GAP"/>
</dbReference>
<evidence type="ECO:0000256" key="2">
    <source>
        <dbReference type="SAM" id="MobiDB-lite"/>
    </source>
</evidence>
<keyword evidence="7" id="KW-1185">Reference proteome</keyword>
<dbReference type="Pfam" id="PF00780">
    <property type="entry name" value="CNH"/>
    <property type="match status" value="1"/>
</dbReference>
<dbReference type="STRING" id="461836.A0A0L0DFS0"/>
<feature type="domain" description="Rap-GAP" evidence="4">
    <location>
        <begin position="234"/>
        <end position="466"/>
    </location>
</feature>
<dbReference type="GO" id="GO:0005096">
    <property type="term" value="F:GTPase activator activity"/>
    <property type="evidence" value="ECO:0007669"/>
    <property type="project" value="UniProtKB-KW"/>
</dbReference>
<dbReference type="eggNOG" id="KOG3686">
    <property type="taxonomic scope" value="Eukaryota"/>
</dbReference>
<dbReference type="GO" id="GO:0051056">
    <property type="term" value="P:regulation of small GTPase mediated signal transduction"/>
    <property type="evidence" value="ECO:0007669"/>
    <property type="project" value="InterPro"/>
</dbReference>
<name>A0A0L0DFS0_THETB</name>
<dbReference type="PANTHER" id="PTHR15711">
    <property type="entry name" value="RAP GTPASE-ACTIVATING PROTEIN"/>
    <property type="match status" value="1"/>
</dbReference>
<dbReference type="RefSeq" id="XP_013756435.1">
    <property type="nucleotide sequence ID" value="XM_013900981.1"/>
</dbReference>
<dbReference type="AlphaFoldDB" id="A0A0L0DFS0"/>
<feature type="compositionally biased region" description="Low complexity" evidence="2">
    <location>
        <begin position="87"/>
        <end position="102"/>
    </location>
</feature>
<sequence>MHVCGSTVTLVPLHHKAETAMCVDLREYHVMPHDAAGAPVDSAGFMLRHPQNQNGDVLLSGRSEDEAKEWIRVLAAAPNQDQPPRITTEAPAEGAATPRSPQTSSLLLPLPGWVLDAASHYPADANVLLENNKLSLAWYRLHFAQTSHANFLGENVNEKGEHVVISVMRSGERRIRAIVWTTASVTPLEIATTKKFKSFKRDLKTVLLEFDPQGLGKKHSKFRNVTGSRVANALVRIEDALFPRQLAVTVLFARADQQYSSQILGNSVVLDSSNEDVDAQGDQTGSSDGIAAFKDFLSLLGTEVELNGWDGYAGQLDTSAAARTGKTSYFTTVGATDIMFHVAPLIPGSQIRRAVRLKANIAAIVFLESANTSVQLDLIMSSRTCTILAVAPSPSVPGAYICQTARRREATGHSCLPSATAYPAGHPSLAGALLASLVNGIHSALRRFPVLVRELSNVRRAVYESLVMAVSTSSPGFELGPSSGNPVDVASMRVLAPIIGANKSGARGRADDACRFVQNVRITGWDIWDNMVYFADVRGLHTHNVLQSVSASRTLVSGAISSFRIVRSLGVVIFRGGVGKRAAKTSIQYAYLSSIGPAVTHTLDKTKSATCFDMLVTKGGTAMLAVAVKSTIRIFEWVHGLFVLSTTLKLEQRPIRVSFFSSGRLSLVLPSGFIVIHPVTGKYCKLLAEPQAEDEIAIGDNAQTTELDLDEPSSHVLITSRFSSVLIDADSGRSAHSIMPHISWIRAPHRIATLGPHVIGISGASIEVRLACSGAFMQATDLPQPIVALVSTGDSLFLASASGKTKSATVYQVYLAPTLLPIATRLAPDVAGLIDHICIDSVIA</sequence>
<gene>
    <name evidence="6" type="ORF">AMSG_11984</name>
</gene>
<evidence type="ECO:0000313" key="7">
    <source>
        <dbReference type="Proteomes" id="UP000054408"/>
    </source>
</evidence>
<dbReference type="EMBL" id="GL349465">
    <property type="protein sequence ID" value="KNC51139.1"/>
    <property type="molecule type" value="Genomic_DNA"/>
</dbReference>